<evidence type="ECO:0000256" key="1">
    <source>
        <dbReference type="PROSITE-ProRule" id="PRU00176"/>
    </source>
</evidence>
<dbReference type="GO" id="GO:0000380">
    <property type="term" value="P:alternative mRNA splicing, via spliceosome"/>
    <property type="evidence" value="ECO:0007669"/>
    <property type="project" value="TreeGrafter"/>
</dbReference>
<evidence type="ECO:0000313" key="4">
    <source>
        <dbReference type="WBParaSite" id="MhA1_Contig253.frz3.gene51"/>
    </source>
</evidence>
<reference evidence="4" key="1">
    <citation type="submission" date="2016-11" db="UniProtKB">
        <authorList>
            <consortium name="WormBaseParasite"/>
        </authorList>
    </citation>
    <scope>IDENTIFICATION</scope>
</reference>
<keyword evidence="1" id="KW-0694">RNA-binding</keyword>
<dbReference type="WBParaSite" id="MhA1_Contig253.frz3.gene51">
    <property type="protein sequence ID" value="MhA1_Contig253.frz3.gene51"/>
    <property type="gene ID" value="MhA1_Contig253.frz3.gene51"/>
</dbReference>
<feature type="domain" description="RRM" evidence="2">
    <location>
        <begin position="59"/>
        <end position="155"/>
    </location>
</feature>
<proteinExistence type="predicted"/>
<evidence type="ECO:0000313" key="3">
    <source>
        <dbReference type="Proteomes" id="UP000095281"/>
    </source>
</evidence>
<sequence>MDVYANYMIQQNGIRRQQQQTLGQVKQEFKHEFAPYSGSSSHVVGTGKFVAMPLLQQTGKVFVGPGQQREAQLIGLGLRKLKTFEREDIERAKRYALDQSVKFVMLKQREAHQQQSHKGFAFVEYEVPEAAQLAQEQMNGKMMGGRSIKVSPVTRPTNMPQAQSIIGLWTG</sequence>
<dbReference type="PROSITE" id="PS50102">
    <property type="entry name" value="RRM"/>
    <property type="match status" value="1"/>
</dbReference>
<dbReference type="InterPro" id="IPR051974">
    <property type="entry name" value="PUF60_regulator"/>
</dbReference>
<dbReference type="Proteomes" id="UP000095281">
    <property type="component" value="Unplaced"/>
</dbReference>
<dbReference type="AlphaFoldDB" id="A0A1I8BJF5"/>
<dbReference type="InterPro" id="IPR035979">
    <property type="entry name" value="RBD_domain_sf"/>
</dbReference>
<dbReference type="Gene3D" id="3.30.70.330">
    <property type="match status" value="1"/>
</dbReference>
<keyword evidence="3" id="KW-1185">Reference proteome</keyword>
<evidence type="ECO:0000259" key="2">
    <source>
        <dbReference type="PROSITE" id="PS50102"/>
    </source>
</evidence>
<dbReference type="GO" id="GO:0000381">
    <property type="term" value="P:regulation of alternative mRNA splicing, via spliceosome"/>
    <property type="evidence" value="ECO:0007669"/>
    <property type="project" value="TreeGrafter"/>
</dbReference>
<dbReference type="GO" id="GO:0003723">
    <property type="term" value="F:RNA binding"/>
    <property type="evidence" value="ECO:0007669"/>
    <property type="project" value="UniProtKB-UniRule"/>
</dbReference>
<name>A0A1I8BJF5_MELHA</name>
<dbReference type="InterPro" id="IPR000504">
    <property type="entry name" value="RRM_dom"/>
</dbReference>
<dbReference type="GO" id="GO:0006376">
    <property type="term" value="P:mRNA splice site recognition"/>
    <property type="evidence" value="ECO:0007669"/>
    <property type="project" value="TreeGrafter"/>
</dbReference>
<organism evidence="3 4">
    <name type="scientific">Meloidogyne hapla</name>
    <name type="common">Root-knot nematode worm</name>
    <dbReference type="NCBI Taxonomy" id="6305"/>
    <lineage>
        <taxon>Eukaryota</taxon>
        <taxon>Metazoa</taxon>
        <taxon>Ecdysozoa</taxon>
        <taxon>Nematoda</taxon>
        <taxon>Chromadorea</taxon>
        <taxon>Rhabditida</taxon>
        <taxon>Tylenchina</taxon>
        <taxon>Tylenchomorpha</taxon>
        <taxon>Tylenchoidea</taxon>
        <taxon>Meloidogynidae</taxon>
        <taxon>Meloidogyninae</taxon>
        <taxon>Meloidogyne</taxon>
    </lineage>
</organism>
<accession>A0A1I8BJF5</accession>
<dbReference type="GO" id="GO:0071011">
    <property type="term" value="C:precatalytic spliceosome"/>
    <property type="evidence" value="ECO:0007669"/>
    <property type="project" value="TreeGrafter"/>
</dbReference>
<dbReference type="SUPFAM" id="SSF54928">
    <property type="entry name" value="RNA-binding domain, RBD"/>
    <property type="match status" value="1"/>
</dbReference>
<dbReference type="PANTHER" id="PTHR47330:SF1">
    <property type="entry name" value="POLY(U)-BINDING-SPLICING FACTOR PUF60"/>
    <property type="match status" value="1"/>
</dbReference>
<dbReference type="InterPro" id="IPR012677">
    <property type="entry name" value="Nucleotide-bd_a/b_plait_sf"/>
</dbReference>
<protein>
    <submittedName>
        <fullName evidence="4">RRM domain-containing protein</fullName>
    </submittedName>
</protein>
<dbReference type="SMART" id="SM00360">
    <property type="entry name" value="RRM"/>
    <property type="match status" value="1"/>
</dbReference>
<dbReference type="GO" id="GO:0071013">
    <property type="term" value="C:catalytic step 2 spliceosome"/>
    <property type="evidence" value="ECO:0007669"/>
    <property type="project" value="TreeGrafter"/>
</dbReference>
<dbReference type="Pfam" id="PF00076">
    <property type="entry name" value="RRM_1"/>
    <property type="match status" value="1"/>
</dbReference>
<dbReference type="PANTHER" id="PTHR47330">
    <property type="entry name" value="POLY(U)-BINDING-SPLICING FACTOR PUF60-B-RELATED"/>
    <property type="match status" value="1"/>
</dbReference>